<dbReference type="PANTHER" id="PTHR22888">
    <property type="entry name" value="CYTOCHROME C OXIDASE, SUBUNIT II"/>
    <property type="match status" value="1"/>
</dbReference>
<comment type="cofactor">
    <cofactor evidence="1">
        <name>Cu cation</name>
        <dbReference type="ChEBI" id="CHEBI:23378"/>
    </cofactor>
</comment>
<organism evidence="13">
    <name type="scientific">Paraurostyla sp</name>
    <dbReference type="NCBI Taxonomy" id="6014"/>
    <lineage>
        <taxon>Eukaryota</taxon>
        <taxon>Sar</taxon>
        <taxon>Alveolata</taxon>
        <taxon>Ciliophora</taxon>
        <taxon>Intramacronucleata</taxon>
        <taxon>Spirotrichea</taxon>
        <taxon>Stichotrichia</taxon>
        <taxon>Stichotrichida</taxon>
        <taxon>Amphisiellidae</taxon>
        <taxon>Paraurostyla</taxon>
    </lineage>
</organism>
<keyword evidence="13" id="KW-0496">Mitochondrion</keyword>
<keyword evidence="11" id="KW-0812">Transmembrane</keyword>
<dbReference type="GO" id="GO:0016020">
    <property type="term" value="C:membrane"/>
    <property type="evidence" value="ECO:0007669"/>
    <property type="project" value="UniProtKB-SubCell"/>
</dbReference>
<dbReference type="InterPro" id="IPR001505">
    <property type="entry name" value="Copper_CuA"/>
</dbReference>
<dbReference type="InterPro" id="IPR002429">
    <property type="entry name" value="CcO_II-like_C"/>
</dbReference>
<dbReference type="PROSITE" id="PS00078">
    <property type="entry name" value="COX2"/>
    <property type="match status" value="1"/>
</dbReference>
<evidence type="ECO:0000259" key="12">
    <source>
        <dbReference type="PROSITE" id="PS50857"/>
    </source>
</evidence>
<dbReference type="Pfam" id="PF00116">
    <property type="entry name" value="COX2"/>
    <property type="match status" value="1"/>
</dbReference>
<dbReference type="PANTHER" id="PTHR22888:SF9">
    <property type="entry name" value="CYTOCHROME C OXIDASE SUBUNIT 2"/>
    <property type="match status" value="1"/>
</dbReference>
<evidence type="ECO:0000256" key="6">
    <source>
        <dbReference type="ARBA" id="ARBA00022982"/>
    </source>
</evidence>
<dbReference type="InterPro" id="IPR008972">
    <property type="entry name" value="Cupredoxin"/>
</dbReference>
<evidence type="ECO:0000256" key="5">
    <source>
        <dbReference type="ARBA" id="ARBA00022723"/>
    </source>
</evidence>
<keyword evidence="11" id="KW-1133">Transmembrane helix</keyword>
<comment type="catalytic activity">
    <reaction evidence="10">
        <text>4 Fe(II)-[cytochrome c] + O2 + 8 H(+)(in) = 4 Fe(III)-[cytochrome c] + 2 H2O + 4 H(+)(out)</text>
        <dbReference type="Rhea" id="RHEA:11436"/>
        <dbReference type="Rhea" id="RHEA-COMP:10350"/>
        <dbReference type="Rhea" id="RHEA-COMP:14399"/>
        <dbReference type="ChEBI" id="CHEBI:15377"/>
        <dbReference type="ChEBI" id="CHEBI:15378"/>
        <dbReference type="ChEBI" id="CHEBI:15379"/>
        <dbReference type="ChEBI" id="CHEBI:29033"/>
        <dbReference type="ChEBI" id="CHEBI:29034"/>
        <dbReference type="EC" id="7.1.1.9"/>
    </reaction>
    <physiologicalReaction direction="left-to-right" evidence="10">
        <dbReference type="Rhea" id="RHEA:11437"/>
    </physiologicalReaction>
</comment>
<dbReference type="SUPFAM" id="SSF49503">
    <property type="entry name" value="Cupredoxins"/>
    <property type="match status" value="1"/>
</dbReference>
<dbReference type="Gene3D" id="2.60.40.420">
    <property type="entry name" value="Cupredoxins - blue copper proteins"/>
    <property type="match status" value="1"/>
</dbReference>
<gene>
    <name evidence="13" type="primary">cox2</name>
</gene>
<evidence type="ECO:0000256" key="4">
    <source>
        <dbReference type="ARBA" id="ARBA00022448"/>
    </source>
</evidence>
<feature type="transmembrane region" description="Helical" evidence="11">
    <location>
        <begin position="68"/>
        <end position="89"/>
    </location>
</feature>
<dbReference type="EMBL" id="KX524143">
    <property type="protein sequence ID" value="ASY95718.1"/>
    <property type="molecule type" value="Genomic_DNA"/>
</dbReference>
<dbReference type="GO" id="GO:0005507">
    <property type="term" value="F:copper ion binding"/>
    <property type="evidence" value="ECO:0007669"/>
    <property type="project" value="InterPro"/>
</dbReference>
<evidence type="ECO:0000256" key="3">
    <source>
        <dbReference type="ARBA" id="ARBA00007866"/>
    </source>
</evidence>
<evidence type="ECO:0000256" key="1">
    <source>
        <dbReference type="ARBA" id="ARBA00001935"/>
    </source>
</evidence>
<protein>
    <recommendedName>
        <fullName evidence="9">Cytochrome c oxidase polypeptide II</fullName>
    </recommendedName>
</protein>
<dbReference type="PROSITE" id="PS50857">
    <property type="entry name" value="COX2_CUA"/>
    <property type="match status" value="1"/>
</dbReference>
<keyword evidence="5" id="KW-0479">Metal-binding</keyword>
<sequence>MFFLISTEIINYINQTEDIFSYNNLENLKTIYHYSIPNTKLFYPEPFIAAASFMHSDLWFTHILIYQYWLWFVFIFMIIFFTITFVSTIRWCNMRIKPRRETRGVSRSKCGDLITACVPVSWATSIIVNESTDAIDYYDGFGTTELVIGIRAYQWGWEYYYPKDIDLNYNIKKNYSSFIGNSLKYNKSSDINISYNNVWKYYQNKNFDNIITPAHLLILPLDNLKLINFLNFNDVGSTSLHESNIFKRIKTFSKIFNSSLFFSNNNFFFKYKKFTNLYINDDFYSESSLYGIKRQQNFLSSKSLLPNQSTFLNNESIYKLFKNNLNLNFKNTNKNIKTNLFNVNYFFTNNYDNTNTSNLIKLHLNFYKNQNITSNKFFFKFLNKTSLLDSINNDNDKKKINYPIFKLFNKKINNKNNNFNYSLNDLNLMKKKYQSNLFFNNKNFIFKNFFLFSTNQSTSFQNKTIKSFVNINGTLPTLNYSKKTNTLTENINFSTNSFNTNSFFFFNTNNLNWPNLTTNLKLLNTKTTLSFPSSPIVSSNLKTSYYNYDSLKKIQNESPFILQGKEEATPNHILSIYWNFFFSNSGLSSKLENNYFLNLITNYFYLPNNPLYYDYNFKNLQFLELFEDSLWESIYSIYTYDEYLFLKKDFFEEIYFEKSLNIFNIYNKIWNKKYFFNEIIGKSSNNLFLKNKNQNSFYYSFFQDDFFNINELTSNKNLYINSFNLFIINIFDNEDGYDIWKNLFSLFNNSLISVNNSYQNFFYPISYSTVMNYFRSDFDEFFWQFDNSILNIKNNDLFKIFKEKITVKSNLLPLFSFSDLFNENLEINKNSRSTNDINLRNTTKNAIVTFNSIQKIFRTKFDENRSYSRLTDLSNSYSKQQYLTSPRSNYEKFLGKNKNNFYKNNFYKNNFKFFLNNLYSLNSSTNFYFYDFPFLLAYKSDSSRYLWFDWYSKWGYYEVQPSSSAKYAIHGMPYFVKPFNFNTNNNEVLNETETYLIRIARARKNYLPLWSHAPYFYSKNKIWYKKNFIFNNLNLFKIENYELIKTKYLLNSMNWYWTKFSFFNFNNKQFVASISNISSYNKGSHKPENSIQNYFYTISTLLDILTKREFLLRELMFKKNKIISIPFYLTNSPKNPIIKEVKSNFLFFNSVLKNNEYSRDLYFFSLNFFNFIVLKDFLKNLNIFNSTNDLIDYFYFYFFSTKYENLLFKNNNSILLKNQYRPLKKGINNMIRLHATKAMALPIEIRLQILASSKDVIHSWAIPSAGIKIDCIPGYSSHRVMIFLVSGIFWGQCMEICGRYHHWMPIVVYFMKRDLFFLWCTHFVFLNNVNNQNSINDRQFLDYARIVSFDKLSWLTELK</sequence>
<reference evidence="13" key="1">
    <citation type="submission" date="2016-07" db="EMBL/GenBank/DDBJ databases">
        <title>Mitochondrial genome evolution in stichotrich ciliates.</title>
        <authorList>
            <person name="Chen X."/>
            <person name="Landweber L."/>
        </authorList>
    </citation>
    <scope>NUCLEOTIDE SEQUENCE</scope>
</reference>
<dbReference type="InterPro" id="IPR045187">
    <property type="entry name" value="CcO_II"/>
</dbReference>
<geneLocation type="mitochondrion" evidence="13"/>
<keyword evidence="7" id="KW-0186">Copper</keyword>
<comment type="subcellular location">
    <subcellularLocation>
        <location evidence="2">Membrane</location>
    </subcellularLocation>
</comment>
<comment type="similarity">
    <text evidence="3">Belongs to the cytochrome c oxidase subunit 2 family.</text>
</comment>
<evidence type="ECO:0000256" key="8">
    <source>
        <dbReference type="ARBA" id="ARBA00023136"/>
    </source>
</evidence>
<dbReference type="GO" id="GO:0004129">
    <property type="term" value="F:cytochrome-c oxidase activity"/>
    <property type="evidence" value="ECO:0007669"/>
    <property type="project" value="UniProtKB-EC"/>
</dbReference>
<keyword evidence="4" id="KW-0813">Transport</keyword>
<evidence type="ECO:0000256" key="10">
    <source>
        <dbReference type="ARBA" id="ARBA00049512"/>
    </source>
</evidence>
<name>A0A3Q8C557_9STIC</name>
<feature type="domain" description="Cytochrome oxidase subunit II copper A binding" evidence="12">
    <location>
        <begin position="1185"/>
        <end position="1322"/>
    </location>
</feature>
<accession>A0A3Q8C557</accession>
<dbReference type="GO" id="GO:0042773">
    <property type="term" value="P:ATP synthesis coupled electron transport"/>
    <property type="evidence" value="ECO:0007669"/>
    <property type="project" value="TreeGrafter"/>
</dbReference>
<keyword evidence="6" id="KW-0249">Electron transport</keyword>
<proteinExistence type="inferred from homology"/>
<evidence type="ECO:0000313" key="13">
    <source>
        <dbReference type="EMBL" id="ASY95718.1"/>
    </source>
</evidence>
<keyword evidence="8 11" id="KW-0472">Membrane</keyword>
<evidence type="ECO:0000256" key="11">
    <source>
        <dbReference type="SAM" id="Phobius"/>
    </source>
</evidence>
<evidence type="ECO:0000256" key="2">
    <source>
        <dbReference type="ARBA" id="ARBA00004370"/>
    </source>
</evidence>
<evidence type="ECO:0000256" key="9">
    <source>
        <dbReference type="ARBA" id="ARBA00031389"/>
    </source>
</evidence>
<evidence type="ECO:0000256" key="7">
    <source>
        <dbReference type="ARBA" id="ARBA00023008"/>
    </source>
</evidence>